<accession>A0A1A9ZMK1</accession>
<organism evidence="2 3">
    <name type="scientific">Glossina pallidipes</name>
    <name type="common">Tsetse fly</name>
    <dbReference type="NCBI Taxonomy" id="7398"/>
    <lineage>
        <taxon>Eukaryota</taxon>
        <taxon>Metazoa</taxon>
        <taxon>Ecdysozoa</taxon>
        <taxon>Arthropoda</taxon>
        <taxon>Hexapoda</taxon>
        <taxon>Insecta</taxon>
        <taxon>Pterygota</taxon>
        <taxon>Neoptera</taxon>
        <taxon>Endopterygota</taxon>
        <taxon>Diptera</taxon>
        <taxon>Brachycera</taxon>
        <taxon>Muscomorpha</taxon>
        <taxon>Hippoboscoidea</taxon>
        <taxon>Glossinidae</taxon>
        <taxon>Glossina</taxon>
    </lineage>
</organism>
<feature type="transmembrane region" description="Helical" evidence="1">
    <location>
        <begin position="99"/>
        <end position="123"/>
    </location>
</feature>
<dbReference type="EnsemblMetazoa" id="GPAI019301-RA">
    <property type="protein sequence ID" value="GPAI019301-PA"/>
    <property type="gene ID" value="GPAI019301"/>
</dbReference>
<protein>
    <submittedName>
        <fullName evidence="2">Uncharacterized protein</fullName>
    </submittedName>
</protein>
<name>A0A1A9ZMK1_GLOPL</name>
<evidence type="ECO:0000313" key="2">
    <source>
        <dbReference type="EnsemblMetazoa" id="GPAI019301-PA"/>
    </source>
</evidence>
<dbReference type="VEuPathDB" id="VectorBase:GPAI019301"/>
<sequence length="137" mass="15147">MQCNAIQKSRPLLSIALGLGKFKPIDELPTLLRFKGLTIEALDVFKLDSSSAIELESLRFDSNVPSKVLEWLSSWPPISIAKVKGSSIPRHNNLYPFSYVILTTIPAVIAFVVAMAGIMFPAIDFTSKRDLRAISKI</sequence>
<evidence type="ECO:0000256" key="1">
    <source>
        <dbReference type="SAM" id="Phobius"/>
    </source>
</evidence>
<dbReference type="Proteomes" id="UP000092445">
    <property type="component" value="Unassembled WGS sequence"/>
</dbReference>
<keyword evidence="1" id="KW-0472">Membrane</keyword>
<keyword evidence="1" id="KW-1133">Transmembrane helix</keyword>
<reference evidence="3" key="1">
    <citation type="submission" date="2014-03" db="EMBL/GenBank/DDBJ databases">
        <authorList>
            <person name="Aksoy S."/>
            <person name="Warren W."/>
            <person name="Wilson R.K."/>
        </authorList>
    </citation>
    <scope>NUCLEOTIDE SEQUENCE [LARGE SCALE GENOMIC DNA]</scope>
    <source>
        <strain evidence="3">IAEA</strain>
    </source>
</reference>
<dbReference type="AlphaFoldDB" id="A0A1A9ZMK1"/>
<proteinExistence type="predicted"/>
<keyword evidence="3" id="KW-1185">Reference proteome</keyword>
<reference evidence="2" key="2">
    <citation type="submission" date="2020-05" db="UniProtKB">
        <authorList>
            <consortium name="EnsemblMetazoa"/>
        </authorList>
    </citation>
    <scope>IDENTIFICATION</scope>
    <source>
        <strain evidence="2">IAEA</strain>
    </source>
</reference>
<evidence type="ECO:0000313" key="3">
    <source>
        <dbReference type="Proteomes" id="UP000092445"/>
    </source>
</evidence>
<keyword evidence="1" id="KW-0812">Transmembrane</keyword>